<feature type="transmembrane region" description="Helical" evidence="6">
    <location>
        <begin position="350"/>
        <end position="369"/>
    </location>
</feature>
<dbReference type="GO" id="GO:0042910">
    <property type="term" value="F:xenobiotic transmembrane transporter activity"/>
    <property type="evidence" value="ECO:0007669"/>
    <property type="project" value="InterPro"/>
</dbReference>
<name>A0A6B3VXT6_9BACI</name>
<dbReference type="CDD" id="cd13124">
    <property type="entry name" value="MATE_SpoVB_like"/>
    <property type="match status" value="1"/>
</dbReference>
<feature type="transmembrane region" description="Helical" evidence="6">
    <location>
        <begin position="149"/>
        <end position="168"/>
    </location>
</feature>
<accession>A0A6B3VXT6</accession>
<dbReference type="Proteomes" id="UP000570010">
    <property type="component" value="Unassembled WGS sequence"/>
</dbReference>
<evidence type="ECO:0000313" key="9">
    <source>
        <dbReference type="Proteomes" id="UP000472971"/>
    </source>
</evidence>
<evidence type="ECO:0000313" key="10">
    <source>
        <dbReference type="Proteomes" id="UP000570010"/>
    </source>
</evidence>
<evidence type="ECO:0000313" key="7">
    <source>
        <dbReference type="EMBL" id="MBA4536718.1"/>
    </source>
</evidence>
<keyword evidence="2" id="KW-1003">Cell membrane</keyword>
<dbReference type="RefSeq" id="WP_163241171.1">
    <property type="nucleotide sequence ID" value="NZ_CP082780.1"/>
</dbReference>
<dbReference type="GO" id="GO:0015297">
    <property type="term" value="F:antiporter activity"/>
    <property type="evidence" value="ECO:0007669"/>
    <property type="project" value="InterPro"/>
</dbReference>
<evidence type="ECO:0000256" key="3">
    <source>
        <dbReference type="ARBA" id="ARBA00022692"/>
    </source>
</evidence>
<evidence type="ECO:0000313" key="8">
    <source>
        <dbReference type="EMBL" id="NEY81085.1"/>
    </source>
</evidence>
<dbReference type="EMBL" id="JACEIO010000010">
    <property type="protein sequence ID" value="MBA4536718.1"/>
    <property type="molecule type" value="Genomic_DNA"/>
</dbReference>
<feature type="transmembrane region" description="Helical" evidence="6">
    <location>
        <begin position="40"/>
        <end position="61"/>
    </location>
</feature>
<dbReference type="PANTHER" id="PTHR30250">
    <property type="entry name" value="PST FAMILY PREDICTED COLANIC ACID TRANSPORTER"/>
    <property type="match status" value="1"/>
</dbReference>
<dbReference type="InterPro" id="IPR024923">
    <property type="entry name" value="PG_synth_SpoVB"/>
</dbReference>
<gene>
    <name evidence="8" type="ORF">G4D64_06015</name>
    <name evidence="7" type="ORF">H1Z61_06050</name>
</gene>
<dbReference type="InterPro" id="IPR050833">
    <property type="entry name" value="Poly_Biosynth_Transport"/>
</dbReference>
<keyword evidence="4 6" id="KW-1133">Transmembrane helix</keyword>
<dbReference type="Pfam" id="PF01554">
    <property type="entry name" value="MatE"/>
    <property type="match status" value="1"/>
</dbReference>
<reference evidence="8 9" key="1">
    <citation type="submission" date="2020-02" db="EMBL/GenBank/DDBJ databases">
        <title>Bacillus aquiflavi sp. nov., isolated from yellow water of strong flavor Chinese baijiu in Yibin region of China.</title>
        <authorList>
            <person name="Xie J."/>
        </authorList>
    </citation>
    <scope>NUCLEOTIDE SEQUENCE [LARGE SCALE GENOMIC DNA]</scope>
    <source>
        <strain evidence="8 9">3H-10</strain>
    </source>
</reference>
<dbReference type="PIRSF" id="PIRSF038958">
    <property type="entry name" value="PG_synth_SpoVB"/>
    <property type="match status" value="1"/>
</dbReference>
<dbReference type="Proteomes" id="UP000472971">
    <property type="component" value="Unassembled WGS sequence"/>
</dbReference>
<dbReference type="InterPro" id="IPR002797">
    <property type="entry name" value="Polysacc_synth"/>
</dbReference>
<dbReference type="AlphaFoldDB" id="A0A6B3VXT6"/>
<organism evidence="8 9">
    <name type="scientific">Bacillus aquiflavi</name>
    <dbReference type="NCBI Taxonomy" id="2672567"/>
    <lineage>
        <taxon>Bacteria</taxon>
        <taxon>Bacillati</taxon>
        <taxon>Bacillota</taxon>
        <taxon>Bacilli</taxon>
        <taxon>Bacillales</taxon>
        <taxon>Bacillaceae</taxon>
        <taxon>Bacillus</taxon>
    </lineage>
</organism>
<feature type="transmembrane region" description="Helical" evidence="6">
    <location>
        <begin position="82"/>
        <end position="107"/>
    </location>
</feature>
<feature type="transmembrane region" description="Helical" evidence="6">
    <location>
        <begin position="311"/>
        <end position="330"/>
    </location>
</feature>
<evidence type="ECO:0000256" key="6">
    <source>
        <dbReference type="SAM" id="Phobius"/>
    </source>
</evidence>
<evidence type="ECO:0000256" key="5">
    <source>
        <dbReference type="ARBA" id="ARBA00023136"/>
    </source>
</evidence>
<dbReference type="InterPro" id="IPR002528">
    <property type="entry name" value="MATE_fam"/>
</dbReference>
<feature type="transmembrane region" description="Helical" evidence="6">
    <location>
        <begin position="174"/>
        <end position="199"/>
    </location>
</feature>
<proteinExistence type="predicted"/>
<dbReference type="EMBL" id="JAAIWN010000010">
    <property type="protein sequence ID" value="NEY81085.1"/>
    <property type="molecule type" value="Genomic_DNA"/>
</dbReference>
<dbReference type="GO" id="GO:0005886">
    <property type="term" value="C:plasma membrane"/>
    <property type="evidence" value="ECO:0007669"/>
    <property type="project" value="UniProtKB-SubCell"/>
</dbReference>
<evidence type="ECO:0000256" key="1">
    <source>
        <dbReference type="ARBA" id="ARBA00004651"/>
    </source>
</evidence>
<protein>
    <submittedName>
        <fullName evidence="8">Polysaccharide biosynthesis protein</fullName>
    </submittedName>
</protein>
<feature type="transmembrane region" description="Helical" evidence="6">
    <location>
        <begin position="376"/>
        <end position="394"/>
    </location>
</feature>
<comment type="subcellular location">
    <subcellularLocation>
        <location evidence="1">Cell membrane</location>
        <topology evidence="1">Multi-pass membrane protein</topology>
    </subcellularLocation>
</comment>
<sequence>MKAFYRGIIVLVMAAFISEIFEFLVNVVLARELGEMGMGLYMSILPSIFLVVIIASLELPVSVSKFIAEKEAQYHKSMLTHTFQLTILFTIVLMSAVTIIFILVPVFQTYHPYIRWACILLIPIISFSSIARGYFMGLQKMSKIAISNLMRKIAQLLLLIIVFKLFQFQIESAILIAICVFIGSELIVFLYLIHAYYLQARNLKEKRGLSLRRKEVRDKLLAVSLPTTGMRIFHALTHAVKPFLIKSALLKAGLTATAATEQFGMVAGVALTIGFFPAFIAHSLLIMLIPTVSEAYAKKDLFKLQKLLQQVMMLTFLYGVPAVFIFNIFAEPLTNLFFKSSTASIYLQLLWPYFLVHFFVIPMQAFLIGLGLVKEAFLHSIWSTIISFSLIYIFGSSAQFGMYGVIIGMNTGGLLLLLMHYLTICKKINFSLILRRPVKHYD</sequence>
<comment type="caution">
    <text evidence="8">The sequence shown here is derived from an EMBL/GenBank/DDBJ whole genome shotgun (WGS) entry which is preliminary data.</text>
</comment>
<evidence type="ECO:0000256" key="2">
    <source>
        <dbReference type="ARBA" id="ARBA00022475"/>
    </source>
</evidence>
<keyword evidence="3 6" id="KW-0812">Transmembrane</keyword>
<keyword evidence="5 6" id="KW-0472">Membrane</keyword>
<dbReference type="Pfam" id="PF01943">
    <property type="entry name" value="Polysacc_synt"/>
    <property type="match status" value="1"/>
</dbReference>
<feature type="transmembrane region" description="Helical" evidence="6">
    <location>
        <begin position="113"/>
        <end position="137"/>
    </location>
</feature>
<keyword evidence="9" id="KW-1185">Reference proteome</keyword>
<reference evidence="7 10" key="2">
    <citation type="submission" date="2020-07" db="EMBL/GenBank/DDBJ databases">
        <authorList>
            <person name="Feng H."/>
        </authorList>
    </citation>
    <scope>NUCLEOTIDE SEQUENCE [LARGE SCALE GENOMIC DNA]</scope>
    <source>
        <strain evidence="10">s-12</strain>
        <strain evidence="7">S-12</strain>
    </source>
</reference>
<evidence type="ECO:0000256" key="4">
    <source>
        <dbReference type="ARBA" id="ARBA00022989"/>
    </source>
</evidence>
<feature type="transmembrane region" description="Helical" evidence="6">
    <location>
        <begin position="400"/>
        <end position="422"/>
    </location>
</feature>
<dbReference type="PANTHER" id="PTHR30250:SF24">
    <property type="entry name" value="STAGE V SPORULATION PROTEIN B"/>
    <property type="match status" value="1"/>
</dbReference>
<feature type="transmembrane region" description="Helical" evidence="6">
    <location>
        <begin position="265"/>
        <end position="290"/>
    </location>
</feature>